<dbReference type="InterPro" id="IPR046358">
    <property type="entry name" value="Flagellin_C"/>
</dbReference>
<dbReference type="InterPro" id="IPR001029">
    <property type="entry name" value="Flagellin_N"/>
</dbReference>
<dbReference type="PANTHER" id="PTHR42792:SF1">
    <property type="entry name" value="FLAGELLAR HOOK-ASSOCIATED PROTEIN 3"/>
    <property type="match status" value="1"/>
</dbReference>
<dbReference type="GO" id="GO:0009288">
    <property type="term" value="C:bacterial-type flagellum"/>
    <property type="evidence" value="ECO:0007669"/>
    <property type="project" value="UniProtKB-SubCell"/>
</dbReference>
<accession>D5RG40</accession>
<keyword evidence="6" id="KW-0969">Cilium</keyword>
<dbReference type="Proteomes" id="UP000005324">
    <property type="component" value="Unassembled WGS sequence"/>
</dbReference>
<keyword evidence="6" id="KW-0282">Flagellum</keyword>
<evidence type="ECO:0000259" key="5">
    <source>
        <dbReference type="Pfam" id="PF00700"/>
    </source>
</evidence>
<evidence type="ECO:0000313" key="7">
    <source>
        <dbReference type="Proteomes" id="UP000005324"/>
    </source>
</evidence>
<dbReference type="EMBL" id="ADVL01000015">
    <property type="protein sequence ID" value="EFH13729.1"/>
    <property type="molecule type" value="Genomic_DNA"/>
</dbReference>
<name>D5RG40_9PROT</name>
<dbReference type="HOGENOM" id="CLU_066395_1_0_5"/>
<comment type="function">
    <text evidence="3">Flagellin is the subunit protein which polymerizes to form the filaments of bacterial flagella.</text>
</comment>
<keyword evidence="7" id="KW-1185">Reference proteome</keyword>
<evidence type="ECO:0000256" key="1">
    <source>
        <dbReference type="ARBA" id="ARBA00005709"/>
    </source>
</evidence>
<keyword evidence="6" id="KW-0966">Cell projection</keyword>
<evidence type="ECO:0000313" key="6">
    <source>
        <dbReference type="EMBL" id="EFH13729.1"/>
    </source>
</evidence>
<organism evidence="6 7">
    <name type="scientific">Pseudoroseomonas cervicalis ATCC 49957</name>
    <dbReference type="NCBI Taxonomy" id="525371"/>
    <lineage>
        <taxon>Bacteria</taxon>
        <taxon>Pseudomonadati</taxon>
        <taxon>Pseudomonadota</taxon>
        <taxon>Alphaproteobacteria</taxon>
        <taxon>Acetobacterales</taxon>
        <taxon>Roseomonadaceae</taxon>
        <taxon>Roseomonas</taxon>
    </lineage>
</organism>
<dbReference type="Pfam" id="PF00669">
    <property type="entry name" value="Flagellin_N"/>
    <property type="match status" value="1"/>
</dbReference>
<dbReference type="InterPro" id="IPR001492">
    <property type="entry name" value="Flagellin"/>
</dbReference>
<protein>
    <recommendedName>
        <fullName evidence="3">Flagellin</fullName>
    </recommendedName>
</protein>
<sequence>MMMTDRVSPSGVALGRQRDIARLQSELAVLTAEMSSGRKADPARALGVGASLLYKLYGDVQQGEAIRNSTSLAGQRLKAAQEALTSVGGLMDQMSPEILKTDALKGNGYTIIASNAREVLGSMTDLLNTHWDGQNLFGGTDSSQPPLAPSAGLLAWAQGRLGAAVTAAGGALDAAQATALIGQFDTMFANVQRDAAGATSFYGLVYRSTSRTDMAGSSDPESDAPSLIRIGAGETLSWNVRADNAAFKDAFKSLALLSLLGAPASQLSEEARTTLLDEAGRLMGSGRAKLTVLAGVLGGKQDRLEKVGEIQERAVAAATAQINDLEGADYYTVSDRINTLRIQLEATYSITARLSELSLVNYL</sequence>
<proteinExistence type="inferred from homology"/>
<evidence type="ECO:0000256" key="2">
    <source>
        <dbReference type="ARBA" id="ARBA00023143"/>
    </source>
</evidence>
<dbReference type="PANTHER" id="PTHR42792">
    <property type="entry name" value="FLAGELLIN"/>
    <property type="match status" value="1"/>
</dbReference>
<dbReference type="Gene3D" id="1.20.1330.10">
    <property type="entry name" value="f41 fragment of flagellin, N-terminal domain"/>
    <property type="match status" value="1"/>
</dbReference>
<dbReference type="Pfam" id="PF00700">
    <property type="entry name" value="Flagellin_C"/>
    <property type="match status" value="1"/>
</dbReference>
<comment type="similarity">
    <text evidence="1 3">Belongs to the bacterial flagellin family.</text>
</comment>
<dbReference type="GO" id="GO:0005198">
    <property type="term" value="F:structural molecule activity"/>
    <property type="evidence" value="ECO:0007669"/>
    <property type="project" value="UniProtKB-UniRule"/>
</dbReference>
<dbReference type="GO" id="GO:0005576">
    <property type="term" value="C:extracellular region"/>
    <property type="evidence" value="ECO:0007669"/>
    <property type="project" value="UniProtKB-SubCell"/>
</dbReference>
<dbReference type="SUPFAM" id="SSF64518">
    <property type="entry name" value="Phase 1 flagellin"/>
    <property type="match status" value="1"/>
</dbReference>
<dbReference type="AlphaFoldDB" id="D5RG40"/>
<keyword evidence="3" id="KW-0964">Secreted</keyword>
<reference evidence="6 7" key="1">
    <citation type="submission" date="2010-04" db="EMBL/GenBank/DDBJ databases">
        <authorList>
            <person name="Qin X."/>
            <person name="Bachman B."/>
            <person name="Battles P."/>
            <person name="Bell A."/>
            <person name="Bess C."/>
            <person name="Bickham C."/>
            <person name="Chaboub L."/>
            <person name="Chen D."/>
            <person name="Coyle M."/>
            <person name="Deiros D.R."/>
            <person name="Dinh H."/>
            <person name="Forbes L."/>
            <person name="Fowler G."/>
            <person name="Francisco L."/>
            <person name="Fu Q."/>
            <person name="Gubbala S."/>
            <person name="Hale W."/>
            <person name="Han Y."/>
            <person name="Hemphill L."/>
            <person name="Highlander S.K."/>
            <person name="Hirani K."/>
            <person name="Hogues M."/>
            <person name="Jackson L."/>
            <person name="Jakkamsetti A."/>
            <person name="Javaid M."/>
            <person name="Jiang H."/>
            <person name="Korchina V."/>
            <person name="Kovar C."/>
            <person name="Lara F."/>
            <person name="Lee S."/>
            <person name="Mata R."/>
            <person name="Mathew T."/>
            <person name="Moen C."/>
            <person name="Morales K."/>
            <person name="Munidasa M."/>
            <person name="Nazareth L."/>
            <person name="Ngo R."/>
            <person name="Nguyen L."/>
            <person name="Okwuonu G."/>
            <person name="Ongeri F."/>
            <person name="Patil S."/>
            <person name="Petrosino J."/>
            <person name="Pham C."/>
            <person name="Pham P."/>
            <person name="Pu L.-L."/>
            <person name="Puazo M."/>
            <person name="Raj R."/>
            <person name="Reid J."/>
            <person name="Rouhana J."/>
            <person name="Saada N."/>
            <person name="Shang Y."/>
            <person name="Simmons D."/>
            <person name="Thornton R."/>
            <person name="Warren J."/>
            <person name="Weissenberger G."/>
            <person name="Zhang J."/>
            <person name="Zhang L."/>
            <person name="Zhou C."/>
            <person name="Zhu D."/>
            <person name="Muzny D."/>
            <person name="Worley K."/>
            <person name="Gibbs R."/>
        </authorList>
    </citation>
    <scope>NUCLEOTIDE SEQUENCE [LARGE SCALE GENOMIC DNA]</scope>
    <source>
        <strain evidence="6 7">ATCC 49957</strain>
    </source>
</reference>
<evidence type="ECO:0000259" key="4">
    <source>
        <dbReference type="Pfam" id="PF00669"/>
    </source>
</evidence>
<dbReference type="RefSeq" id="WP_007005673.1">
    <property type="nucleotide sequence ID" value="NZ_GG770784.1"/>
</dbReference>
<feature type="domain" description="Flagellin C-terminal" evidence="5">
    <location>
        <begin position="288"/>
        <end position="363"/>
    </location>
</feature>
<feature type="domain" description="Flagellin N-terminal" evidence="4">
    <location>
        <begin position="12"/>
        <end position="140"/>
    </location>
</feature>
<comment type="subcellular location">
    <subcellularLocation>
        <location evidence="3">Secreted</location>
    </subcellularLocation>
    <subcellularLocation>
        <location evidence="3">Bacterial flagellum</location>
    </subcellularLocation>
</comment>
<gene>
    <name evidence="6" type="ORF">HMPREF0731_0049</name>
</gene>
<comment type="caution">
    <text evidence="6">The sequence shown here is derived from an EMBL/GenBank/DDBJ whole genome shotgun (WGS) entry which is preliminary data.</text>
</comment>
<evidence type="ECO:0000256" key="3">
    <source>
        <dbReference type="RuleBase" id="RU362073"/>
    </source>
</evidence>
<keyword evidence="2 3" id="KW-0975">Bacterial flagellum</keyword>